<accession>A0A0G0GS12</accession>
<comment type="caution">
    <text evidence="1">The sequence shown here is derived from an EMBL/GenBank/DDBJ whole genome shotgun (WGS) entry which is preliminary data.</text>
</comment>
<evidence type="ECO:0000313" key="2">
    <source>
        <dbReference type="Proteomes" id="UP000034701"/>
    </source>
</evidence>
<evidence type="ECO:0000313" key="1">
    <source>
        <dbReference type="EMBL" id="KKQ33858.1"/>
    </source>
</evidence>
<sequence length="82" mass="9139">MIKKDKNKLKLETKSKILVLGLILIILVGLFSPMMQVNAEDLGTCTFVQQGGRFNGQTFTRTETRATCEGRVRSLEPIAVIQ</sequence>
<name>A0A0G0GS12_9BACT</name>
<proteinExistence type="predicted"/>
<gene>
    <name evidence="1" type="ORF">US45_C0004G0019</name>
</gene>
<dbReference type="EMBL" id="LBTA01000004">
    <property type="protein sequence ID" value="KKQ33858.1"/>
    <property type="molecule type" value="Genomic_DNA"/>
</dbReference>
<reference evidence="1 2" key="1">
    <citation type="journal article" date="2015" name="Nature">
        <title>rRNA introns, odd ribosomes, and small enigmatic genomes across a large radiation of phyla.</title>
        <authorList>
            <person name="Brown C.T."/>
            <person name="Hug L.A."/>
            <person name="Thomas B.C."/>
            <person name="Sharon I."/>
            <person name="Castelle C.J."/>
            <person name="Singh A."/>
            <person name="Wilkins M.J."/>
            <person name="Williams K.H."/>
            <person name="Banfield J.F."/>
        </authorList>
    </citation>
    <scope>NUCLEOTIDE SEQUENCE [LARGE SCALE GENOMIC DNA]</scope>
</reference>
<dbReference type="Proteomes" id="UP000034701">
    <property type="component" value="Unassembled WGS sequence"/>
</dbReference>
<protein>
    <submittedName>
        <fullName evidence="1">Uncharacterized protein</fullName>
    </submittedName>
</protein>
<organism evidence="1 2">
    <name type="scientific">Candidatus Nomurabacteria bacterium GW2011_GWA1_37_20</name>
    <dbReference type="NCBI Taxonomy" id="1618729"/>
    <lineage>
        <taxon>Bacteria</taxon>
        <taxon>Candidatus Nomuraibacteriota</taxon>
    </lineage>
</organism>
<dbReference type="AlphaFoldDB" id="A0A0G0GS12"/>